<evidence type="ECO:0000313" key="8">
    <source>
        <dbReference type="Proteomes" id="UP000197666"/>
    </source>
</evidence>
<dbReference type="EMBL" id="NKJJ02000002">
    <property type="protein sequence ID" value="TPR05457.1"/>
    <property type="molecule type" value="Genomic_DNA"/>
</dbReference>
<keyword evidence="4 5" id="KW-0472">Membrane</keyword>
<dbReference type="PANTHER" id="PTHR43341:SF18">
    <property type="entry name" value="AMINO ACID PERMEASE_ SLC12A DOMAIN-CONTAINING PROTEIN"/>
    <property type="match status" value="1"/>
</dbReference>
<feature type="transmembrane region" description="Helical" evidence="5">
    <location>
        <begin position="86"/>
        <end position="107"/>
    </location>
</feature>
<dbReference type="VEuPathDB" id="FungiDB:An05g01740"/>
<feature type="transmembrane region" description="Helical" evidence="5">
    <location>
        <begin position="348"/>
        <end position="374"/>
    </location>
</feature>
<keyword evidence="2 5" id="KW-0812">Transmembrane</keyword>
<dbReference type="Gene3D" id="1.20.1740.10">
    <property type="entry name" value="Amino acid/polyamine transporter I"/>
    <property type="match status" value="2"/>
</dbReference>
<feature type="transmembrane region" description="Helical" evidence="5">
    <location>
        <begin position="276"/>
        <end position="294"/>
    </location>
</feature>
<feature type="transmembrane region" description="Helical" evidence="5">
    <location>
        <begin position="55"/>
        <end position="74"/>
    </location>
</feature>
<dbReference type="GO" id="GO:0016020">
    <property type="term" value="C:membrane"/>
    <property type="evidence" value="ECO:0007669"/>
    <property type="project" value="UniProtKB-SubCell"/>
</dbReference>
<feature type="transmembrane region" description="Helical" evidence="5">
    <location>
        <begin position="380"/>
        <end position="400"/>
    </location>
</feature>
<feature type="domain" description="Amino acid permease/ SLC12A" evidence="6">
    <location>
        <begin position="52"/>
        <end position="186"/>
    </location>
</feature>
<proteinExistence type="predicted"/>
<evidence type="ECO:0000256" key="2">
    <source>
        <dbReference type="ARBA" id="ARBA00022692"/>
    </source>
</evidence>
<comment type="subcellular location">
    <subcellularLocation>
        <location evidence="1">Membrane</location>
        <topology evidence="1">Multi-pass membrane protein</topology>
    </subcellularLocation>
</comment>
<evidence type="ECO:0000256" key="4">
    <source>
        <dbReference type="ARBA" id="ARBA00023136"/>
    </source>
</evidence>
<dbReference type="GO" id="GO:0015171">
    <property type="term" value="F:amino acid transmembrane transporter activity"/>
    <property type="evidence" value="ECO:0007669"/>
    <property type="project" value="TreeGrafter"/>
</dbReference>
<comment type="caution">
    <text evidence="7">The sequence shown here is derived from an EMBL/GenBank/DDBJ whole genome shotgun (WGS) entry which is preliminary data.</text>
</comment>
<dbReference type="PIRSF" id="PIRSF006060">
    <property type="entry name" value="AA_transporter"/>
    <property type="match status" value="1"/>
</dbReference>
<dbReference type="VEuPathDB" id="FungiDB:ASPNIDRAFT2_189779"/>
<dbReference type="PANTHER" id="PTHR43341">
    <property type="entry name" value="AMINO ACID PERMEASE"/>
    <property type="match status" value="1"/>
</dbReference>
<evidence type="ECO:0000256" key="1">
    <source>
        <dbReference type="ARBA" id="ARBA00004141"/>
    </source>
</evidence>
<dbReference type="InterPro" id="IPR050524">
    <property type="entry name" value="APC_YAT"/>
</dbReference>
<evidence type="ECO:0000256" key="5">
    <source>
        <dbReference type="SAM" id="Phobius"/>
    </source>
</evidence>
<name>A0A505HX84_ASPNG</name>
<feature type="domain" description="Amino acid permease/ SLC12A" evidence="6">
    <location>
        <begin position="201"/>
        <end position="407"/>
    </location>
</feature>
<dbReference type="VEuPathDB" id="FungiDB:M747DRAFT_298711"/>
<accession>A0A505HX84</accession>
<sequence>MDDIHNTQKDPDVFISPTLEPGPALPKVGDRTPRIVHDEEAQNLRKGLQERHTQMIAIAGAIGTGLFLGLGSSIQTGGPLGALLGYLLIGLVVCAVQIALGEVSALMPVTGSFVRHVELLVDPALGFAIGWNVVYGCFMSVPSEISAAVVLIQYWNDTLNPAIWVTILIVISAIVSFLFIRVYGEVDGNGESKTEYPPRVNDPRLGNESGTAAQSPFVIAASDAGIKVVPSIINAVVLTSAWSASNQSILAGTRTLYGLALKGHAPAVFLRTTRHGVPYACAVAQISVSALAYLTCQNEAYTVFNWLLDLTAAGVLISWGTIALNHIRLMRGFRAQGLDTAEMPWHHWWSVYTSWFALVMCVIVLFTGGFTVFTHGNWDASSFVSSYLDIPLVLAFYLGYKFYRKTEMVSSYEMPLEQALLECRNDPDNVPIQRSKWSRWNILWG</sequence>
<gene>
    <name evidence="7" type="ORF">CAN33_0034830</name>
</gene>
<organism evidence="7 8">
    <name type="scientific">Aspergillus niger</name>
    <dbReference type="NCBI Taxonomy" id="5061"/>
    <lineage>
        <taxon>Eukaryota</taxon>
        <taxon>Fungi</taxon>
        <taxon>Dikarya</taxon>
        <taxon>Ascomycota</taxon>
        <taxon>Pezizomycotina</taxon>
        <taxon>Eurotiomycetes</taxon>
        <taxon>Eurotiomycetidae</taxon>
        <taxon>Eurotiales</taxon>
        <taxon>Aspergillaceae</taxon>
        <taxon>Aspergillus</taxon>
        <taxon>Aspergillus subgen. Circumdati</taxon>
    </lineage>
</organism>
<feature type="transmembrane region" description="Helical" evidence="5">
    <location>
        <begin position="161"/>
        <end position="183"/>
    </location>
</feature>
<keyword evidence="3 5" id="KW-1133">Transmembrane helix</keyword>
<evidence type="ECO:0000259" key="6">
    <source>
        <dbReference type="Pfam" id="PF00324"/>
    </source>
</evidence>
<feature type="transmembrane region" description="Helical" evidence="5">
    <location>
        <begin position="119"/>
        <end position="141"/>
    </location>
</feature>
<reference evidence="8" key="1">
    <citation type="submission" date="2018-10" db="EMBL/GenBank/DDBJ databases">
        <title>FDA dAtabase for Regulatory Grade micrObial Sequences (FDA-ARGOS): Supporting development and validation of Infectious Disease Dx tests.</title>
        <authorList>
            <person name="Kerrigan L."/>
            <person name="Tallon L."/>
            <person name="Sadzewicz L."/>
            <person name="Sengamalay N."/>
            <person name="Ott S."/>
            <person name="Godinez A."/>
            <person name="Nagaraj S."/>
            <person name="Vavikolanu K."/>
            <person name="Nadendla S."/>
            <person name="George J."/>
            <person name="Sichtig H."/>
        </authorList>
    </citation>
    <scope>NUCLEOTIDE SEQUENCE [LARGE SCALE GENOMIC DNA]</scope>
    <source>
        <strain evidence="8">FDAARGOS_311</strain>
    </source>
</reference>
<dbReference type="Pfam" id="PF00324">
    <property type="entry name" value="AA_permease"/>
    <property type="match status" value="2"/>
</dbReference>
<dbReference type="AlphaFoldDB" id="A0A505HX84"/>
<evidence type="ECO:0000256" key="3">
    <source>
        <dbReference type="ARBA" id="ARBA00022989"/>
    </source>
</evidence>
<evidence type="ECO:0000313" key="7">
    <source>
        <dbReference type="EMBL" id="TPR05457.1"/>
    </source>
</evidence>
<protein>
    <submittedName>
        <fullName evidence="7">Fungal specific transcription factor domain family protein</fullName>
    </submittedName>
</protein>
<dbReference type="VEuPathDB" id="FungiDB:ATCC64974_42320"/>
<dbReference type="InterPro" id="IPR004841">
    <property type="entry name" value="AA-permease/SLC12A_dom"/>
</dbReference>
<dbReference type="Proteomes" id="UP000197666">
    <property type="component" value="Unassembled WGS sequence"/>
</dbReference>
<feature type="transmembrane region" description="Helical" evidence="5">
    <location>
        <begin position="306"/>
        <end position="327"/>
    </location>
</feature>